<sequence>MARYLHLIVYNYLHLVVYNDYFTYNRLKRFGLVQDDTHHVGSGSSPTFYYQMNKCQIHCDKDLQQDISFDENASYW</sequence>
<name>A0A2G5ELG1_AQUCA</name>
<protein>
    <submittedName>
        <fullName evidence="1">Uncharacterized protein</fullName>
    </submittedName>
</protein>
<organism evidence="1 2">
    <name type="scientific">Aquilegia coerulea</name>
    <name type="common">Rocky mountain columbine</name>
    <dbReference type="NCBI Taxonomy" id="218851"/>
    <lineage>
        <taxon>Eukaryota</taxon>
        <taxon>Viridiplantae</taxon>
        <taxon>Streptophyta</taxon>
        <taxon>Embryophyta</taxon>
        <taxon>Tracheophyta</taxon>
        <taxon>Spermatophyta</taxon>
        <taxon>Magnoliopsida</taxon>
        <taxon>Ranunculales</taxon>
        <taxon>Ranunculaceae</taxon>
        <taxon>Thalictroideae</taxon>
        <taxon>Aquilegia</taxon>
    </lineage>
</organism>
<gene>
    <name evidence="1" type="ORF">AQUCO_00700747v1</name>
</gene>
<proteinExistence type="predicted"/>
<dbReference type="Proteomes" id="UP000230069">
    <property type="component" value="Unassembled WGS sequence"/>
</dbReference>
<dbReference type="AlphaFoldDB" id="A0A2G5ELG1"/>
<dbReference type="EMBL" id="KZ305024">
    <property type="protein sequence ID" value="PIA56605.1"/>
    <property type="molecule type" value="Genomic_DNA"/>
</dbReference>
<evidence type="ECO:0000313" key="2">
    <source>
        <dbReference type="Proteomes" id="UP000230069"/>
    </source>
</evidence>
<keyword evidence="2" id="KW-1185">Reference proteome</keyword>
<dbReference type="InParanoid" id="A0A2G5ELG1"/>
<evidence type="ECO:0000313" key="1">
    <source>
        <dbReference type="EMBL" id="PIA56605.1"/>
    </source>
</evidence>
<accession>A0A2G5ELG1</accession>
<dbReference type="OrthoDB" id="7108654at2759"/>
<reference evidence="1 2" key="1">
    <citation type="submission" date="2017-09" db="EMBL/GenBank/DDBJ databases">
        <title>WGS assembly of Aquilegia coerulea Goldsmith.</title>
        <authorList>
            <person name="Hodges S."/>
            <person name="Kramer E."/>
            <person name="Nordborg M."/>
            <person name="Tomkins J."/>
            <person name="Borevitz J."/>
            <person name="Derieg N."/>
            <person name="Yan J."/>
            <person name="Mihaltcheva S."/>
            <person name="Hayes R.D."/>
            <person name="Rokhsar D."/>
        </authorList>
    </citation>
    <scope>NUCLEOTIDE SEQUENCE [LARGE SCALE GENOMIC DNA]</scope>
    <source>
        <strain evidence="2">cv. Goldsmith</strain>
    </source>
</reference>